<dbReference type="Pfam" id="PF19583">
    <property type="entry name" value="ODP"/>
    <property type="match status" value="1"/>
</dbReference>
<dbReference type="Gene3D" id="3.60.15.10">
    <property type="entry name" value="Ribonuclease Z/Hydroxyacylglutathione hydrolase-like"/>
    <property type="match status" value="1"/>
</dbReference>
<protein>
    <submittedName>
        <fullName evidence="3">FprA family A-type flavoprotein</fullName>
    </submittedName>
</protein>
<dbReference type="InterPro" id="IPR016440">
    <property type="entry name" value="Rubredoxin-O_OxRdtase"/>
</dbReference>
<dbReference type="GO" id="GO:0046872">
    <property type="term" value="F:metal ion binding"/>
    <property type="evidence" value="ECO:0007669"/>
    <property type="project" value="InterPro"/>
</dbReference>
<dbReference type="InterPro" id="IPR029039">
    <property type="entry name" value="Flavoprotein-like_sf"/>
</dbReference>
<comment type="caution">
    <text evidence="3">The sequence shown here is derived from an EMBL/GenBank/DDBJ whole genome shotgun (WGS) entry which is preliminary data.</text>
</comment>
<dbReference type="SUPFAM" id="SSF52218">
    <property type="entry name" value="Flavoproteins"/>
    <property type="match status" value="1"/>
</dbReference>
<dbReference type="AlphaFoldDB" id="A0A9D9HG62"/>
<dbReference type="CDD" id="cd07709">
    <property type="entry name" value="flavodiiron_proteins_MBL-fold"/>
    <property type="match status" value="1"/>
</dbReference>
<reference evidence="3" key="1">
    <citation type="submission" date="2020-10" db="EMBL/GenBank/DDBJ databases">
        <authorList>
            <person name="Gilroy R."/>
        </authorList>
    </citation>
    <scope>NUCLEOTIDE SEQUENCE</scope>
    <source>
        <strain evidence="3">B3-4054</strain>
    </source>
</reference>
<dbReference type="PANTHER" id="PTHR43717:SF1">
    <property type="entry name" value="ANAEROBIC NITRIC OXIDE REDUCTASE FLAVORUBREDOXIN"/>
    <property type="match status" value="1"/>
</dbReference>
<dbReference type="SUPFAM" id="SSF56281">
    <property type="entry name" value="Metallo-hydrolase/oxidoreductase"/>
    <property type="match status" value="1"/>
</dbReference>
<dbReference type="PIRSF" id="PIRSF005243">
    <property type="entry name" value="ROO"/>
    <property type="match status" value="1"/>
</dbReference>
<evidence type="ECO:0000313" key="3">
    <source>
        <dbReference type="EMBL" id="MBO8450046.1"/>
    </source>
</evidence>
<dbReference type="PROSITE" id="PS50902">
    <property type="entry name" value="FLAVODOXIN_LIKE"/>
    <property type="match status" value="1"/>
</dbReference>
<comment type="similarity">
    <text evidence="1">In the N-terminal section; belongs to the zinc metallo-hydrolase group 3 family.</text>
</comment>
<name>A0A9D9HG62_9SPIR</name>
<dbReference type="PANTHER" id="PTHR43717">
    <property type="entry name" value="ANAEROBIC NITRIC OXIDE REDUCTASE FLAVORUBREDOXIN"/>
    <property type="match status" value="1"/>
</dbReference>
<dbReference type="Proteomes" id="UP000823616">
    <property type="component" value="Unassembled WGS sequence"/>
</dbReference>
<dbReference type="InterPro" id="IPR008254">
    <property type="entry name" value="Flavodoxin/NO_synth"/>
</dbReference>
<dbReference type="SMART" id="SM00849">
    <property type="entry name" value="Lactamase_B"/>
    <property type="match status" value="1"/>
</dbReference>
<evidence type="ECO:0000259" key="2">
    <source>
        <dbReference type="PROSITE" id="PS50902"/>
    </source>
</evidence>
<dbReference type="InterPro" id="IPR001279">
    <property type="entry name" value="Metallo-B-lactamas"/>
</dbReference>
<dbReference type="EMBL" id="JADIMS010000046">
    <property type="protein sequence ID" value="MBO8450046.1"/>
    <property type="molecule type" value="Genomic_DNA"/>
</dbReference>
<evidence type="ECO:0000313" key="4">
    <source>
        <dbReference type="Proteomes" id="UP000823616"/>
    </source>
</evidence>
<dbReference type="GO" id="GO:0009055">
    <property type="term" value="F:electron transfer activity"/>
    <property type="evidence" value="ECO:0007669"/>
    <property type="project" value="InterPro"/>
</dbReference>
<reference evidence="3" key="2">
    <citation type="journal article" date="2021" name="PeerJ">
        <title>Extensive microbial diversity within the chicken gut microbiome revealed by metagenomics and culture.</title>
        <authorList>
            <person name="Gilroy R."/>
            <person name="Ravi A."/>
            <person name="Getino M."/>
            <person name="Pursley I."/>
            <person name="Horton D.L."/>
            <person name="Alikhan N.F."/>
            <person name="Baker D."/>
            <person name="Gharbi K."/>
            <person name="Hall N."/>
            <person name="Watson M."/>
            <person name="Adriaenssens E.M."/>
            <person name="Foster-Nyarko E."/>
            <person name="Jarju S."/>
            <person name="Secka A."/>
            <person name="Antonio M."/>
            <person name="Oren A."/>
            <person name="Chaudhuri R.R."/>
            <person name="La Ragione R."/>
            <person name="Hildebrand F."/>
            <person name="Pallen M.J."/>
        </authorList>
    </citation>
    <scope>NUCLEOTIDE SEQUENCE</scope>
    <source>
        <strain evidence="3">B3-4054</strain>
    </source>
</reference>
<gene>
    <name evidence="3" type="ORF">IAA96_02965</name>
</gene>
<accession>A0A9D9HG62</accession>
<dbReference type="InterPro" id="IPR045761">
    <property type="entry name" value="ODP_dom"/>
</dbReference>
<proteinExistence type="inferred from homology"/>
<dbReference type="Gene3D" id="3.40.50.360">
    <property type="match status" value="1"/>
</dbReference>
<dbReference type="GO" id="GO:0010181">
    <property type="term" value="F:FMN binding"/>
    <property type="evidence" value="ECO:0007669"/>
    <property type="project" value="InterPro"/>
</dbReference>
<dbReference type="InterPro" id="IPR036866">
    <property type="entry name" value="RibonucZ/Hydroxyglut_hydro"/>
</dbReference>
<dbReference type="GO" id="GO:0016491">
    <property type="term" value="F:oxidoreductase activity"/>
    <property type="evidence" value="ECO:0007669"/>
    <property type="project" value="InterPro"/>
</dbReference>
<sequence length="407" mass="44873">MKASTLTNSVAAIHADIKSADRFEGIWPIPRGVSLNSYVVRGEKTALIDLLKDWDGSVGQFEEQLSSLGLSFETIDFLILNHLEPDHTAFLTELRKRNPSVRIFATEKGAAMVRNFFKITDNLQAVKTGDELDLGGGKKLVFTEAPNLHWPETMVTYDPGDKILFSCDAFGSYGSLGGKVFDDQLTEAEHAVFEEECIRYYANIVASFSMFVKKAVESLSALDIRIVAPSHGIIWRKNPQEIIRRYAKYAGYNTGSAPEKEICVIWGSMYGYTKLGLDAVLEGIAAEGVPVRVHRVPDDDASFVLADAYAAAGIVLAMPTYEYKMFPPAAHILDLFARKHFTGKTALRIGSWGWIGGAQKEYEEKTAGLKWNHLPACEWQGIPSAEDLATLRERGRELAAAVKGSGV</sequence>
<organism evidence="3 4">
    <name type="scientific">Candidatus Avitreponema avistercoris</name>
    <dbReference type="NCBI Taxonomy" id="2840705"/>
    <lineage>
        <taxon>Bacteria</taxon>
        <taxon>Pseudomonadati</taxon>
        <taxon>Spirochaetota</taxon>
        <taxon>Spirochaetia</taxon>
        <taxon>Spirochaetales</taxon>
        <taxon>Candidatus Avitreponema</taxon>
    </lineage>
</organism>
<feature type="domain" description="Flavodoxin-like" evidence="2">
    <location>
        <begin position="262"/>
        <end position="407"/>
    </location>
</feature>
<evidence type="ECO:0000256" key="1">
    <source>
        <dbReference type="ARBA" id="ARBA00007121"/>
    </source>
</evidence>